<proteinExistence type="predicted"/>
<name>A0ACB6ZDX4_THEGA</name>
<feature type="non-terminal residue" evidence="1">
    <location>
        <position position="1"/>
    </location>
</feature>
<dbReference type="Proteomes" id="UP000886501">
    <property type="component" value="Unassembled WGS sequence"/>
</dbReference>
<dbReference type="EMBL" id="MU118023">
    <property type="protein sequence ID" value="KAF9647950.1"/>
    <property type="molecule type" value="Genomic_DNA"/>
</dbReference>
<protein>
    <submittedName>
        <fullName evidence="1">Uncharacterized protein</fullName>
    </submittedName>
</protein>
<keyword evidence="2" id="KW-1185">Reference proteome</keyword>
<reference evidence="1" key="1">
    <citation type="submission" date="2019-10" db="EMBL/GenBank/DDBJ databases">
        <authorList>
            <consortium name="DOE Joint Genome Institute"/>
            <person name="Kuo A."/>
            <person name="Miyauchi S."/>
            <person name="Kiss E."/>
            <person name="Drula E."/>
            <person name="Kohler A."/>
            <person name="Sanchez-Garcia M."/>
            <person name="Andreopoulos B."/>
            <person name="Barry K.W."/>
            <person name="Bonito G."/>
            <person name="Buee M."/>
            <person name="Carver A."/>
            <person name="Chen C."/>
            <person name="Cichocki N."/>
            <person name="Clum A."/>
            <person name="Culley D."/>
            <person name="Crous P.W."/>
            <person name="Fauchery L."/>
            <person name="Girlanda M."/>
            <person name="Hayes R."/>
            <person name="Keri Z."/>
            <person name="Labutti K."/>
            <person name="Lipzen A."/>
            <person name="Lombard V."/>
            <person name="Magnuson J."/>
            <person name="Maillard F."/>
            <person name="Morin E."/>
            <person name="Murat C."/>
            <person name="Nolan M."/>
            <person name="Ohm R."/>
            <person name="Pangilinan J."/>
            <person name="Pereira M."/>
            <person name="Perotto S."/>
            <person name="Peter M."/>
            <person name="Riley R."/>
            <person name="Sitrit Y."/>
            <person name="Stielow B."/>
            <person name="Szollosi G."/>
            <person name="Zifcakova L."/>
            <person name="Stursova M."/>
            <person name="Spatafora J.W."/>
            <person name="Tedersoo L."/>
            <person name="Vaario L.-M."/>
            <person name="Yamada A."/>
            <person name="Yan M."/>
            <person name="Wang P."/>
            <person name="Xu J."/>
            <person name="Bruns T."/>
            <person name="Baldrian P."/>
            <person name="Vilgalys R."/>
            <person name="Henrissat B."/>
            <person name="Grigoriev I.V."/>
            <person name="Hibbett D."/>
            <person name="Nagy L.G."/>
            <person name="Martin F.M."/>
        </authorList>
    </citation>
    <scope>NUCLEOTIDE SEQUENCE</scope>
    <source>
        <strain evidence="1">P2</strain>
    </source>
</reference>
<sequence>FCKDVITWRVLRHPNALPPLGAIMINNRFAMVSKGMKNGNINQYVTAHLDATQFKLVGSLFKSPHLRLSLTNASHTCLADFGLLITASDATNGYVFELASTERNAPMDEPRTLVICEVLAGRVPSSRYRGYAVVAKTHKGERPGRPEGAEETWFTDDAWNIMERCWKSIPGDRPVAMYSGEWESQLCPSRRAPGSLTPFSSITKSSAG</sequence>
<evidence type="ECO:0000313" key="1">
    <source>
        <dbReference type="EMBL" id="KAF9647950.1"/>
    </source>
</evidence>
<reference evidence="1" key="2">
    <citation type="journal article" date="2020" name="Nat. Commun.">
        <title>Large-scale genome sequencing of mycorrhizal fungi provides insights into the early evolution of symbiotic traits.</title>
        <authorList>
            <person name="Miyauchi S."/>
            <person name="Kiss E."/>
            <person name="Kuo A."/>
            <person name="Drula E."/>
            <person name="Kohler A."/>
            <person name="Sanchez-Garcia M."/>
            <person name="Morin E."/>
            <person name="Andreopoulos B."/>
            <person name="Barry K.W."/>
            <person name="Bonito G."/>
            <person name="Buee M."/>
            <person name="Carver A."/>
            <person name="Chen C."/>
            <person name="Cichocki N."/>
            <person name="Clum A."/>
            <person name="Culley D."/>
            <person name="Crous P.W."/>
            <person name="Fauchery L."/>
            <person name="Girlanda M."/>
            <person name="Hayes R.D."/>
            <person name="Keri Z."/>
            <person name="LaButti K."/>
            <person name="Lipzen A."/>
            <person name="Lombard V."/>
            <person name="Magnuson J."/>
            <person name="Maillard F."/>
            <person name="Murat C."/>
            <person name="Nolan M."/>
            <person name="Ohm R.A."/>
            <person name="Pangilinan J."/>
            <person name="Pereira M.F."/>
            <person name="Perotto S."/>
            <person name="Peter M."/>
            <person name="Pfister S."/>
            <person name="Riley R."/>
            <person name="Sitrit Y."/>
            <person name="Stielow J.B."/>
            <person name="Szollosi G."/>
            <person name="Zifcakova L."/>
            <person name="Stursova M."/>
            <person name="Spatafora J.W."/>
            <person name="Tedersoo L."/>
            <person name="Vaario L.M."/>
            <person name="Yamada A."/>
            <person name="Yan M."/>
            <person name="Wang P."/>
            <person name="Xu J."/>
            <person name="Bruns T."/>
            <person name="Baldrian P."/>
            <person name="Vilgalys R."/>
            <person name="Dunand C."/>
            <person name="Henrissat B."/>
            <person name="Grigoriev I.V."/>
            <person name="Hibbett D."/>
            <person name="Nagy L.G."/>
            <person name="Martin F.M."/>
        </authorList>
    </citation>
    <scope>NUCLEOTIDE SEQUENCE</scope>
    <source>
        <strain evidence="1">P2</strain>
    </source>
</reference>
<gene>
    <name evidence="1" type="ORF">BDM02DRAFT_3097280</name>
</gene>
<accession>A0ACB6ZDX4</accession>
<evidence type="ECO:0000313" key="2">
    <source>
        <dbReference type="Proteomes" id="UP000886501"/>
    </source>
</evidence>
<comment type="caution">
    <text evidence="1">The sequence shown here is derived from an EMBL/GenBank/DDBJ whole genome shotgun (WGS) entry which is preliminary data.</text>
</comment>
<organism evidence="1 2">
    <name type="scientific">Thelephora ganbajun</name>
    <name type="common">Ganba fungus</name>
    <dbReference type="NCBI Taxonomy" id="370292"/>
    <lineage>
        <taxon>Eukaryota</taxon>
        <taxon>Fungi</taxon>
        <taxon>Dikarya</taxon>
        <taxon>Basidiomycota</taxon>
        <taxon>Agaricomycotina</taxon>
        <taxon>Agaricomycetes</taxon>
        <taxon>Thelephorales</taxon>
        <taxon>Thelephoraceae</taxon>
        <taxon>Thelephora</taxon>
    </lineage>
</organism>